<proteinExistence type="predicted"/>
<dbReference type="RefSeq" id="WP_278219291.1">
    <property type="nucleotide sequence ID" value="NZ_JAKZMO010000001.1"/>
</dbReference>
<protein>
    <submittedName>
        <fullName evidence="1">Uncharacterized protein</fullName>
    </submittedName>
</protein>
<evidence type="ECO:0000313" key="1">
    <source>
        <dbReference type="EMBL" id="MDG5481191.1"/>
    </source>
</evidence>
<sequence>MNDHYPLPPVRERFGQPAYSNNILAEAATASEDRGLTVADDLIGDLKVTLPYDRHELPSHITELAFDLLLQIQLVKSIVG</sequence>
<reference evidence="1" key="1">
    <citation type="journal article" date="2023" name="Environ. Microbiol.">
        <title>The 2-methylpropene degradation pathway in Mycobacteriaceae family strains.</title>
        <authorList>
            <person name="Helbich S."/>
            <person name="Barrantes I."/>
            <person name="Dos Anjos Borges L.G."/>
            <person name="Pieper D.H."/>
            <person name="Vainshtein Y."/>
            <person name="Sohn K."/>
            <person name="Engesser K.H."/>
        </authorList>
    </citation>
    <scope>NUCLEOTIDE SEQUENCE</scope>
    <source>
        <strain evidence="1">IBE100</strain>
    </source>
</reference>
<gene>
    <name evidence="1" type="ORF">MNO81_00065</name>
</gene>
<organism evidence="1 2">
    <name type="scientific">Mycolicibacterium gadium</name>
    <name type="common">Mycobacterium gadium</name>
    <dbReference type="NCBI Taxonomy" id="1794"/>
    <lineage>
        <taxon>Bacteria</taxon>
        <taxon>Bacillati</taxon>
        <taxon>Actinomycetota</taxon>
        <taxon>Actinomycetes</taxon>
        <taxon>Mycobacteriales</taxon>
        <taxon>Mycobacteriaceae</taxon>
        <taxon>Mycolicibacterium</taxon>
    </lineage>
</organism>
<accession>A0ABT6GIE5</accession>
<dbReference type="Proteomes" id="UP001154266">
    <property type="component" value="Unassembled WGS sequence"/>
</dbReference>
<evidence type="ECO:0000313" key="2">
    <source>
        <dbReference type="Proteomes" id="UP001154266"/>
    </source>
</evidence>
<comment type="caution">
    <text evidence="1">The sequence shown here is derived from an EMBL/GenBank/DDBJ whole genome shotgun (WGS) entry which is preliminary data.</text>
</comment>
<name>A0ABT6GIE5_MYCGU</name>
<keyword evidence="2" id="KW-1185">Reference proteome</keyword>
<dbReference type="EMBL" id="JAKZMO010000001">
    <property type="protein sequence ID" value="MDG5481191.1"/>
    <property type="molecule type" value="Genomic_DNA"/>
</dbReference>